<reference evidence="8 9" key="1">
    <citation type="submission" date="2019-08" db="EMBL/GenBank/DDBJ databases">
        <title>Deep-cultivation of Planctomycetes and their phenomic and genomic characterization uncovers novel biology.</title>
        <authorList>
            <person name="Wiegand S."/>
            <person name="Jogler M."/>
            <person name="Boedeker C."/>
            <person name="Pinto D."/>
            <person name="Vollmers J."/>
            <person name="Rivas-Marin E."/>
            <person name="Kohn T."/>
            <person name="Peeters S.H."/>
            <person name="Heuer A."/>
            <person name="Rast P."/>
            <person name="Oberbeckmann S."/>
            <person name="Bunk B."/>
            <person name="Jeske O."/>
            <person name="Meyerdierks A."/>
            <person name="Storesund J.E."/>
            <person name="Kallscheuer N."/>
            <person name="Luecker S."/>
            <person name="Lage O.M."/>
            <person name="Pohl T."/>
            <person name="Merkel B.J."/>
            <person name="Hornburger P."/>
            <person name="Mueller R.-W."/>
            <person name="Bruemmer F."/>
            <person name="Labrenz M."/>
            <person name="Spormann A.M."/>
            <person name="Op den Camp H."/>
            <person name="Overmann J."/>
            <person name="Amann R."/>
            <person name="Jetten M.S.M."/>
            <person name="Mascher T."/>
            <person name="Medema M.H."/>
            <person name="Devos D.P."/>
            <person name="Kaster A.-K."/>
            <person name="Ovreas L."/>
            <person name="Rohde M."/>
            <person name="Galperin M.Y."/>
            <person name="Jogler C."/>
        </authorList>
    </citation>
    <scope>NUCLEOTIDE SEQUENCE [LARGE SCALE GENOMIC DNA]</scope>
    <source>
        <strain evidence="8 9">UC8</strain>
    </source>
</reference>
<keyword evidence="3 4" id="KW-0175">Coiled coil</keyword>
<dbReference type="InterPro" id="IPR058792">
    <property type="entry name" value="Beta-barrel_RND_2"/>
</dbReference>
<organism evidence="8 9">
    <name type="scientific">Roseimaritima ulvae</name>
    <dbReference type="NCBI Taxonomy" id="980254"/>
    <lineage>
        <taxon>Bacteria</taxon>
        <taxon>Pseudomonadati</taxon>
        <taxon>Planctomycetota</taxon>
        <taxon>Planctomycetia</taxon>
        <taxon>Pirellulales</taxon>
        <taxon>Pirellulaceae</taxon>
        <taxon>Roseimaritima</taxon>
    </lineage>
</organism>
<dbReference type="InterPro" id="IPR059052">
    <property type="entry name" value="HH_YbhG-like"/>
</dbReference>
<feature type="domain" description="YbhG-like alpha-helical hairpin" evidence="6">
    <location>
        <begin position="93"/>
        <end position="215"/>
    </location>
</feature>
<feature type="coiled-coil region" evidence="4">
    <location>
        <begin position="96"/>
        <end position="135"/>
    </location>
</feature>
<feature type="chain" id="PRO_5022748359" evidence="5">
    <location>
        <begin position="23"/>
        <end position="424"/>
    </location>
</feature>
<keyword evidence="9" id="KW-1185">Reference proteome</keyword>
<dbReference type="RefSeq" id="WP_068140875.1">
    <property type="nucleotide sequence ID" value="NZ_CP042914.1"/>
</dbReference>
<evidence type="ECO:0000256" key="3">
    <source>
        <dbReference type="ARBA" id="ARBA00023054"/>
    </source>
</evidence>
<keyword evidence="5" id="KW-0732">Signal</keyword>
<comment type="subcellular location">
    <subcellularLocation>
        <location evidence="1">Cell envelope</location>
    </subcellularLocation>
</comment>
<dbReference type="Gene3D" id="2.40.30.170">
    <property type="match status" value="1"/>
</dbReference>
<dbReference type="GO" id="GO:0030313">
    <property type="term" value="C:cell envelope"/>
    <property type="evidence" value="ECO:0007669"/>
    <property type="project" value="UniProtKB-SubCell"/>
</dbReference>
<dbReference type="Gene3D" id="2.40.50.100">
    <property type="match status" value="1"/>
</dbReference>
<dbReference type="GO" id="GO:0016020">
    <property type="term" value="C:membrane"/>
    <property type="evidence" value="ECO:0007669"/>
    <property type="project" value="InterPro"/>
</dbReference>
<dbReference type="Gene3D" id="2.40.420.20">
    <property type="match status" value="1"/>
</dbReference>
<feature type="domain" description="CusB-like beta-barrel" evidence="7">
    <location>
        <begin position="256"/>
        <end position="331"/>
    </location>
</feature>
<dbReference type="OrthoDB" id="5318766at2"/>
<comment type="similarity">
    <text evidence="2">Belongs to the membrane fusion protein (MFP) (TC 8.A.1) family.</text>
</comment>
<dbReference type="PANTHER" id="PTHR32347:SF14">
    <property type="entry name" value="EFFLUX SYSTEM COMPONENT YKNX-RELATED"/>
    <property type="match status" value="1"/>
</dbReference>
<accession>A0A5B9R2P2</accession>
<evidence type="ECO:0000313" key="8">
    <source>
        <dbReference type="EMBL" id="QEG43696.1"/>
    </source>
</evidence>
<evidence type="ECO:0000256" key="5">
    <source>
        <dbReference type="SAM" id="SignalP"/>
    </source>
</evidence>
<evidence type="ECO:0000256" key="4">
    <source>
        <dbReference type="SAM" id="Coils"/>
    </source>
</evidence>
<evidence type="ECO:0000313" key="9">
    <source>
        <dbReference type="Proteomes" id="UP000325286"/>
    </source>
</evidence>
<dbReference type="KEGG" id="rul:UC8_57490"/>
<dbReference type="GO" id="GO:0022857">
    <property type="term" value="F:transmembrane transporter activity"/>
    <property type="evidence" value="ECO:0007669"/>
    <property type="project" value="InterPro"/>
</dbReference>
<dbReference type="Proteomes" id="UP000325286">
    <property type="component" value="Chromosome"/>
</dbReference>
<dbReference type="EMBL" id="CP042914">
    <property type="protein sequence ID" value="QEG43696.1"/>
    <property type="molecule type" value="Genomic_DNA"/>
</dbReference>
<dbReference type="Gene3D" id="1.10.287.470">
    <property type="entry name" value="Helix hairpin bin"/>
    <property type="match status" value="1"/>
</dbReference>
<gene>
    <name evidence="8" type="primary">bepF</name>
    <name evidence="8" type="ORF">UC8_57490</name>
</gene>
<protein>
    <submittedName>
        <fullName evidence="8">Efflux pump periplasmic linker BepF</fullName>
    </submittedName>
</protein>
<dbReference type="SUPFAM" id="SSF111369">
    <property type="entry name" value="HlyD-like secretion proteins"/>
    <property type="match status" value="1"/>
</dbReference>
<dbReference type="InterPro" id="IPR006143">
    <property type="entry name" value="RND_pump_MFP"/>
</dbReference>
<evidence type="ECO:0000256" key="2">
    <source>
        <dbReference type="ARBA" id="ARBA00009477"/>
    </source>
</evidence>
<name>A0A5B9R2P2_9BACT</name>
<evidence type="ECO:0000259" key="7">
    <source>
        <dbReference type="Pfam" id="PF25954"/>
    </source>
</evidence>
<dbReference type="Pfam" id="PF25954">
    <property type="entry name" value="Beta-barrel_RND_2"/>
    <property type="match status" value="1"/>
</dbReference>
<sequence length="424" mass="44722" precursor="true">MIRIVAAAVGCFLLVGLPTRSAAQPGEAAGVSTAEVLQRSVMAEATYVANVFPHRRAVIGSAVDGRVEDYPVDAGQAVSAGDTLALIRTATINIELAAAEAEKELRAAELAELQNGSLDEEIALAEAQMAAAEAAAKYTLSRFQRAEKLFRDSAGLSQEEFEAARSESLRAAATLEQARNQLKLVRDGPRPEKIAQAKARLEMQKQVVAGIDDRIKKYTLRAPFDGFVSREHTEVGAWVSQGDAVAEVIEIDPLEVVVNVPEASIPFVSMGESCTVRIEALPGRVVEGQIAAIVPEGDVRARSFPVRIRVPNPQREGQPRLLPGMMARVALPVGETELALLVPKDALNLAGDAATLIKVVGGKAAPVKVRKGASFGGLIQVFPAVPASLAAGDAVVVRGNERLRPGQAVAVRSTLDSAALFDGP</sequence>
<evidence type="ECO:0000256" key="1">
    <source>
        <dbReference type="ARBA" id="ARBA00004196"/>
    </source>
</evidence>
<feature type="signal peptide" evidence="5">
    <location>
        <begin position="1"/>
        <end position="22"/>
    </location>
</feature>
<proteinExistence type="inferred from homology"/>
<dbReference type="Pfam" id="PF25881">
    <property type="entry name" value="HH_YBHG"/>
    <property type="match status" value="1"/>
</dbReference>
<evidence type="ECO:0000259" key="6">
    <source>
        <dbReference type="Pfam" id="PF25881"/>
    </source>
</evidence>
<dbReference type="PANTHER" id="PTHR32347">
    <property type="entry name" value="EFFLUX SYSTEM COMPONENT YKNX-RELATED"/>
    <property type="match status" value="1"/>
</dbReference>
<dbReference type="NCBIfam" id="TIGR01730">
    <property type="entry name" value="RND_mfp"/>
    <property type="match status" value="1"/>
</dbReference>
<dbReference type="AlphaFoldDB" id="A0A5B9R2P2"/>
<dbReference type="InterPro" id="IPR050465">
    <property type="entry name" value="UPF0194_transport"/>
</dbReference>